<dbReference type="GO" id="GO:0016757">
    <property type="term" value="F:glycosyltransferase activity"/>
    <property type="evidence" value="ECO:0007669"/>
    <property type="project" value="InterPro"/>
</dbReference>
<dbReference type="EMBL" id="LGRX02005549">
    <property type="protein sequence ID" value="KAK3278238.1"/>
    <property type="molecule type" value="Genomic_DNA"/>
</dbReference>
<accession>A0AAE0LAN3</accession>
<feature type="region of interest" description="Disordered" evidence="1">
    <location>
        <begin position="1"/>
        <end position="21"/>
    </location>
</feature>
<evidence type="ECO:0000256" key="1">
    <source>
        <dbReference type="SAM" id="MobiDB-lite"/>
    </source>
</evidence>
<keyword evidence="4" id="KW-1185">Reference proteome</keyword>
<sequence>MPETPPQTAKALTKAPQFAPWVLQSRATPGATRRTAALEGTADHLAAQNFLQGLAPWSTHEPAPPGAPRPDPRPLEHPRRPAPLGTPQTRPLGAPRRPAPLEYPAHGTRPTGHPADPRPPRSTPQTRAPWSTPLGQRPLEHPVVHQGYRLPLEDALLRPAPEDEHTLECFDHLLVPRFSRYRFAELPQSPHSSSAPPPNTATEDSLEALKNAVAAEWRLAVPTEKEVLVYGHLSTGARKWRNVLEVVDELEQTWKSRIRINYIPDLAKLTPREQAQAFYAASGVLTAFGGHLANLVFARRGTPLLEIACQRPKCVCGEAGRTIFAGYCA</sequence>
<feature type="region of interest" description="Disordered" evidence="1">
    <location>
        <begin position="47"/>
        <end position="140"/>
    </location>
</feature>
<evidence type="ECO:0000313" key="3">
    <source>
        <dbReference type="EMBL" id="KAK3278238.1"/>
    </source>
</evidence>
<dbReference type="Pfam" id="PF04577">
    <property type="entry name" value="Glyco_transf_61"/>
    <property type="match status" value="1"/>
</dbReference>
<protein>
    <recommendedName>
        <fullName evidence="2">Glycosyltransferase 61 catalytic domain-containing protein</fullName>
    </recommendedName>
</protein>
<reference evidence="3 4" key="1">
    <citation type="journal article" date="2015" name="Genome Biol. Evol.">
        <title>Comparative Genomics of a Bacterivorous Green Alga Reveals Evolutionary Causalities and Consequences of Phago-Mixotrophic Mode of Nutrition.</title>
        <authorList>
            <person name="Burns J.A."/>
            <person name="Paasch A."/>
            <person name="Narechania A."/>
            <person name="Kim E."/>
        </authorList>
    </citation>
    <scope>NUCLEOTIDE SEQUENCE [LARGE SCALE GENOMIC DNA]</scope>
    <source>
        <strain evidence="3 4">PLY_AMNH</strain>
    </source>
</reference>
<feature type="domain" description="Glycosyltransferase 61 catalytic" evidence="2">
    <location>
        <begin position="194"/>
        <end position="303"/>
    </location>
</feature>
<comment type="caution">
    <text evidence="3">The sequence shown here is derived from an EMBL/GenBank/DDBJ whole genome shotgun (WGS) entry which is preliminary data.</text>
</comment>
<dbReference type="AlphaFoldDB" id="A0AAE0LAN3"/>
<evidence type="ECO:0000313" key="4">
    <source>
        <dbReference type="Proteomes" id="UP001190700"/>
    </source>
</evidence>
<proteinExistence type="predicted"/>
<name>A0AAE0LAN3_9CHLO</name>
<feature type="compositionally biased region" description="Basic and acidic residues" evidence="1">
    <location>
        <begin position="70"/>
        <end position="79"/>
    </location>
</feature>
<evidence type="ECO:0000259" key="2">
    <source>
        <dbReference type="Pfam" id="PF04577"/>
    </source>
</evidence>
<organism evidence="3 4">
    <name type="scientific">Cymbomonas tetramitiformis</name>
    <dbReference type="NCBI Taxonomy" id="36881"/>
    <lineage>
        <taxon>Eukaryota</taxon>
        <taxon>Viridiplantae</taxon>
        <taxon>Chlorophyta</taxon>
        <taxon>Pyramimonadophyceae</taxon>
        <taxon>Pyramimonadales</taxon>
        <taxon>Pyramimonadaceae</taxon>
        <taxon>Cymbomonas</taxon>
    </lineage>
</organism>
<dbReference type="Proteomes" id="UP001190700">
    <property type="component" value="Unassembled WGS sequence"/>
</dbReference>
<gene>
    <name evidence="3" type="ORF">CYMTET_13810</name>
</gene>
<dbReference type="InterPro" id="IPR049625">
    <property type="entry name" value="Glyco_transf_61_cat"/>
</dbReference>